<keyword evidence="3" id="KW-1185">Reference proteome</keyword>
<proteinExistence type="predicted"/>
<reference evidence="2" key="1">
    <citation type="submission" date="2022-10" db="EMBL/GenBank/DDBJ databases">
        <title>The WGS of Solirubrobacter sp. CPCC 204708.</title>
        <authorList>
            <person name="Jiang Z."/>
        </authorList>
    </citation>
    <scope>NUCLEOTIDE SEQUENCE</scope>
    <source>
        <strain evidence="2">CPCC 204708</strain>
    </source>
</reference>
<dbReference type="EMBL" id="JAPCID010000010">
    <property type="protein sequence ID" value="MDA0137539.1"/>
    <property type="molecule type" value="Genomic_DNA"/>
</dbReference>
<organism evidence="2 3">
    <name type="scientific">Solirubrobacter deserti</name>
    <dbReference type="NCBI Taxonomy" id="2282478"/>
    <lineage>
        <taxon>Bacteria</taxon>
        <taxon>Bacillati</taxon>
        <taxon>Actinomycetota</taxon>
        <taxon>Thermoleophilia</taxon>
        <taxon>Solirubrobacterales</taxon>
        <taxon>Solirubrobacteraceae</taxon>
        <taxon>Solirubrobacter</taxon>
    </lineage>
</organism>
<name>A0ABT4RG84_9ACTN</name>
<dbReference type="Proteomes" id="UP001147700">
    <property type="component" value="Unassembled WGS sequence"/>
</dbReference>
<evidence type="ECO:0000313" key="3">
    <source>
        <dbReference type="Proteomes" id="UP001147700"/>
    </source>
</evidence>
<dbReference type="RefSeq" id="WP_202957342.1">
    <property type="nucleotide sequence ID" value="NZ_JAPCID010000010.1"/>
</dbReference>
<sequence>MIRFFTAAVVAVAILAVPASASAAALPKPARDCTKDGRIDSKYSKSELRRGIKALSGKSAKTKECKKRLNRVLKRGGDGRLSSSSRSTKTILRDCADNGWIDRRYSVSALRKAVKNIPTELEEYSDCGSMLRSEIRARTKKQR</sequence>
<evidence type="ECO:0000313" key="2">
    <source>
        <dbReference type="EMBL" id="MDA0137539.1"/>
    </source>
</evidence>
<accession>A0ABT4RG84</accession>
<comment type="caution">
    <text evidence="2">The sequence shown here is derived from an EMBL/GenBank/DDBJ whole genome shotgun (WGS) entry which is preliminary data.</text>
</comment>
<evidence type="ECO:0000256" key="1">
    <source>
        <dbReference type="SAM" id="SignalP"/>
    </source>
</evidence>
<feature type="chain" id="PRO_5046389673" evidence="1">
    <location>
        <begin position="24"/>
        <end position="143"/>
    </location>
</feature>
<gene>
    <name evidence="2" type="ORF">OJ962_08535</name>
</gene>
<protein>
    <submittedName>
        <fullName evidence="2">Uncharacterized protein</fullName>
    </submittedName>
</protein>
<keyword evidence="1" id="KW-0732">Signal</keyword>
<feature type="signal peptide" evidence="1">
    <location>
        <begin position="1"/>
        <end position="23"/>
    </location>
</feature>